<feature type="compositionally biased region" description="Low complexity" evidence="3">
    <location>
        <begin position="515"/>
        <end position="526"/>
    </location>
</feature>
<evidence type="ECO:0000313" key="6">
    <source>
        <dbReference type="Proteomes" id="UP000827892"/>
    </source>
</evidence>
<keyword evidence="2" id="KW-0175">Coiled coil</keyword>
<dbReference type="Proteomes" id="UP000827892">
    <property type="component" value="Chromosome V"/>
</dbReference>
<dbReference type="Pfam" id="PF00038">
    <property type="entry name" value="Filament"/>
    <property type="match status" value="1"/>
</dbReference>
<dbReference type="Gene3D" id="1.20.5.500">
    <property type="entry name" value="Single helix bin"/>
    <property type="match status" value="1"/>
</dbReference>
<dbReference type="PROSITE" id="PS51842">
    <property type="entry name" value="IF_ROD_2"/>
    <property type="match status" value="1"/>
</dbReference>
<dbReference type="InterPro" id="IPR039008">
    <property type="entry name" value="IF_rod_dom"/>
</dbReference>
<feature type="domain" description="IF rod" evidence="4">
    <location>
        <begin position="93"/>
        <end position="444"/>
    </location>
</feature>
<dbReference type="PANTHER" id="PTHR45721">
    <property type="entry name" value="LAMIN DM0-RELATED"/>
    <property type="match status" value="1"/>
</dbReference>
<dbReference type="GO" id="GO:0005882">
    <property type="term" value="C:intermediate filament"/>
    <property type="evidence" value="ECO:0007669"/>
    <property type="project" value="UniProtKB-KW"/>
</dbReference>
<proteinExistence type="predicted"/>
<feature type="region of interest" description="Disordered" evidence="3">
    <location>
        <begin position="505"/>
        <end position="526"/>
    </location>
</feature>
<dbReference type="AlphaFoldDB" id="A0AAE9A252"/>
<name>A0AAE9A252_CAEBR</name>
<accession>A0AAE9A252</accession>
<dbReference type="EMBL" id="CP090895">
    <property type="protein sequence ID" value="ULT88017.1"/>
    <property type="molecule type" value="Genomic_DNA"/>
</dbReference>
<keyword evidence="1" id="KW-0403">Intermediate filament</keyword>
<evidence type="ECO:0000256" key="2">
    <source>
        <dbReference type="ARBA" id="ARBA00023054"/>
    </source>
</evidence>
<evidence type="ECO:0000313" key="5">
    <source>
        <dbReference type="EMBL" id="ULT88017.1"/>
    </source>
</evidence>
<sequence>MNCFQSEKIPKDYYYVFVKPLSVCHSEYAGILICFKIGSICGETMSTYSSSRTVQYQAYGTSSAQNTQYNLVSGMSSAGAICTTQIRDAREREKREIGLLNDRLADYIEKVRFLKAQNHVLEHDIAILRNGFTGSGQISTYFESEIAQSTRLVQTVLASRTKHQADIAALTADIDIWRTKWLEAISAVKAHREDHDVNLDKLAAVEAQIALVHRKIRIVDEDVVRIRRENGQIQGSIGSIHAQIHREVALKNEHNSRIQTLIHSVKSLQTENSSRIEQELIYIRRDTTIENRDYFRSELQAAMRDIRANYEEMSIRSRQDIEVWYHKQIEDIRRSTTHVGYVDAYKEELVHIRSTLSHTQSRLAEIECRNTMLASTITDLRHQQTEEARIFEAVLAEKDAQNAKLRERCTEISIQMEKLCDHEVSLQAELERYRVLLNGANVTTYLANSSSSAHRTSHVTTSTTRTTGGYAASTGHTSEHRGGYTIGGNIGGISVGAHIDGGHVTGGITNGHHQSSYSFSSSASNR</sequence>
<protein>
    <recommendedName>
        <fullName evidence="4">IF rod domain-containing protein</fullName>
    </recommendedName>
</protein>
<evidence type="ECO:0000256" key="3">
    <source>
        <dbReference type="SAM" id="MobiDB-lite"/>
    </source>
</evidence>
<feature type="region of interest" description="Disordered" evidence="3">
    <location>
        <begin position="453"/>
        <end position="483"/>
    </location>
</feature>
<evidence type="ECO:0000256" key="1">
    <source>
        <dbReference type="ARBA" id="ARBA00022754"/>
    </source>
</evidence>
<dbReference type="SMART" id="SM01391">
    <property type="entry name" value="Filament"/>
    <property type="match status" value="1"/>
</dbReference>
<dbReference type="PANTHER" id="PTHR45721:SF10">
    <property type="entry name" value="INTERMEDIATE FILAMENT PROTEIN IFC-1"/>
    <property type="match status" value="1"/>
</dbReference>
<gene>
    <name evidence="5" type="ORF">L3Y34_007296</name>
</gene>
<reference evidence="5 6" key="1">
    <citation type="submission" date="2022-02" db="EMBL/GenBank/DDBJ databases">
        <title>Chromosome-level reference genomes for two strains of Caenorhabditis briggsae: an improved platform for comparative genomics.</title>
        <authorList>
            <person name="Stevens L."/>
            <person name="Andersen E.C."/>
        </authorList>
    </citation>
    <scope>NUCLEOTIDE SEQUENCE [LARGE SCALE GENOMIC DNA]</scope>
    <source>
        <strain evidence="5">QX1410_ONT</strain>
        <tissue evidence="5">Whole-organism</tissue>
    </source>
</reference>
<feature type="compositionally biased region" description="Low complexity" evidence="3">
    <location>
        <begin position="453"/>
        <end position="475"/>
    </location>
</feature>
<dbReference type="SUPFAM" id="SSF64593">
    <property type="entry name" value="Intermediate filament protein, coiled coil region"/>
    <property type="match status" value="2"/>
</dbReference>
<evidence type="ECO:0000259" key="4">
    <source>
        <dbReference type="PROSITE" id="PS51842"/>
    </source>
</evidence>
<organism evidence="5 6">
    <name type="scientific">Caenorhabditis briggsae</name>
    <dbReference type="NCBI Taxonomy" id="6238"/>
    <lineage>
        <taxon>Eukaryota</taxon>
        <taxon>Metazoa</taxon>
        <taxon>Ecdysozoa</taxon>
        <taxon>Nematoda</taxon>
        <taxon>Chromadorea</taxon>
        <taxon>Rhabditida</taxon>
        <taxon>Rhabditina</taxon>
        <taxon>Rhabditomorpha</taxon>
        <taxon>Rhabditoidea</taxon>
        <taxon>Rhabditidae</taxon>
        <taxon>Peloderinae</taxon>
        <taxon>Caenorhabditis</taxon>
    </lineage>
</organism>